<comment type="caution">
    <text evidence="1">The sequence shown here is derived from an EMBL/GenBank/DDBJ whole genome shotgun (WGS) entry which is preliminary data.</text>
</comment>
<sequence>MEVQMGTEFDIQKAQSYVRNYARTMAGTLKIECAAFVQKKSAEEVARVLGSAIYWQRIRSFVGSESFETMGKLIAGGVADTSTEYEKSLSVPMKEVHGSDNWIPPGLSGKDLDPLIATTAVAAAVAFNIWKELEKERARRADFEHTSPFRDETKAFLRGEEVDLARDPFDDDRGPGSDWSM</sequence>
<proteinExistence type="predicted"/>
<dbReference type="EMBL" id="MEWW01000009">
    <property type="protein sequence ID" value="OGC84816.1"/>
    <property type="molecule type" value="Genomic_DNA"/>
</dbReference>
<organism evidence="1 2">
    <name type="scientific">Candidatus Adlerbacteria bacterium RIFCSPHIGHO2_12_FULL_53_18</name>
    <dbReference type="NCBI Taxonomy" id="1797242"/>
    <lineage>
        <taxon>Bacteria</taxon>
        <taxon>Candidatus Adleribacteriota</taxon>
    </lineage>
</organism>
<name>A0A1F4XTF9_9BACT</name>
<dbReference type="Proteomes" id="UP000178091">
    <property type="component" value="Unassembled WGS sequence"/>
</dbReference>
<evidence type="ECO:0000313" key="2">
    <source>
        <dbReference type="Proteomes" id="UP000178091"/>
    </source>
</evidence>
<accession>A0A1F4XTF9</accession>
<gene>
    <name evidence="1" type="ORF">A3F55_00830</name>
</gene>
<dbReference type="AlphaFoldDB" id="A0A1F4XTF9"/>
<protein>
    <submittedName>
        <fullName evidence="1">Uncharacterized protein</fullName>
    </submittedName>
</protein>
<reference evidence="1 2" key="1">
    <citation type="journal article" date="2016" name="Nat. Commun.">
        <title>Thousands of microbial genomes shed light on interconnected biogeochemical processes in an aquifer system.</title>
        <authorList>
            <person name="Anantharaman K."/>
            <person name="Brown C.T."/>
            <person name="Hug L.A."/>
            <person name="Sharon I."/>
            <person name="Castelle C.J."/>
            <person name="Probst A.J."/>
            <person name="Thomas B.C."/>
            <person name="Singh A."/>
            <person name="Wilkins M.J."/>
            <person name="Karaoz U."/>
            <person name="Brodie E.L."/>
            <person name="Williams K.H."/>
            <person name="Hubbard S.S."/>
            <person name="Banfield J.F."/>
        </authorList>
    </citation>
    <scope>NUCLEOTIDE SEQUENCE [LARGE SCALE GENOMIC DNA]</scope>
</reference>
<evidence type="ECO:0000313" key="1">
    <source>
        <dbReference type="EMBL" id="OGC84816.1"/>
    </source>
</evidence>